<evidence type="ECO:0000256" key="4">
    <source>
        <dbReference type="ARBA" id="ARBA00016274"/>
    </source>
</evidence>
<dbReference type="RefSeq" id="WP_129607809.1">
    <property type="nucleotide sequence ID" value="NZ_UWOC01000044.1"/>
</dbReference>
<accession>A0A447CQU3</accession>
<dbReference type="InterPro" id="IPR004893">
    <property type="entry name" value="NifW"/>
</dbReference>
<evidence type="ECO:0000256" key="6">
    <source>
        <dbReference type="HAMAP-Rule" id="MF_00529"/>
    </source>
</evidence>
<reference evidence="8" key="1">
    <citation type="submission" date="2018-10" db="EMBL/GenBank/DDBJ databases">
        <authorList>
            <person name="Peiro R."/>
            <person name="Begona"/>
            <person name="Cbmso G."/>
            <person name="Lopez M."/>
            <person name="Gonzalez S."/>
            <person name="Sacristan E."/>
            <person name="Castillo E."/>
        </authorList>
    </citation>
    <scope>NUCLEOTIDE SEQUENCE [LARGE SCALE GENOMIC DNA]</scope>
</reference>
<name>A0A447CQU3_9BRAD</name>
<dbReference type="AlphaFoldDB" id="A0A447CQU3"/>
<evidence type="ECO:0000313" key="8">
    <source>
        <dbReference type="Proteomes" id="UP000289200"/>
    </source>
</evidence>
<protein>
    <recommendedName>
        <fullName evidence="4 6">Nitrogenase-stabilizing/protective protein NifW</fullName>
    </recommendedName>
</protein>
<evidence type="ECO:0000256" key="2">
    <source>
        <dbReference type="ARBA" id="ARBA00008351"/>
    </source>
</evidence>
<dbReference type="NCBIfam" id="NF002009">
    <property type="entry name" value="PRK00810.1"/>
    <property type="match status" value="1"/>
</dbReference>
<proteinExistence type="inferred from homology"/>
<evidence type="ECO:0000313" key="7">
    <source>
        <dbReference type="EMBL" id="VCU07491.1"/>
    </source>
</evidence>
<organism evidence="7 8">
    <name type="scientific">Rhodoplanes serenus</name>
    <dbReference type="NCBI Taxonomy" id="200615"/>
    <lineage>
        <taxon>Bacteria</taxon>
        <taxon>Pseudomonadati</taxon>
        <taxon>Pseudomonadota</taxon>
        <taxon>Alphaproteobacteria</taxon>
        <taxon>Hyphomicrobiales</taxon>
        <taxon>Nitrobacteraceae</taxon>
        <taxon>Rhodoplanes</taxon>
    </lineage>
</organism>
<dbReference type="HAMAP" id="MF_00529">
    <property type="entry name" value="NifW"/>
    <property type="match status" value="1"/>
</dbReference>
<dbReference type="Pfam" id="PF03206">
    <property type="entry name" value="NifW"/>
    <property type="match status" value="1"/>
</dbReference>
<sequence>MGSCNEPAPSFPAGTLARLKTAASAEEFFVLLAVPYENKVLNVARLHILKRMGEYLDGDDLDGVPEAVALARCRAVLARAYEEFAAWSPLDRRVFKVLKDAVAPKRPAGFVPLDDLK</sequence>
<gene>
    <name evidence="7" type="primary">nifW2</name>
    <name evidence="6" type="synonym">nifW</name>
    <name evidence="7" type="ORF">RHODGE_RHODGE_00735</name>
</gene>
<evidence type="ECO:0000256" key="3">
    <source>
        <dbReference type="ARBA" id="ARBA00011284"/>
    </source>
</evidence>
<dbReference type="EMBL" id="UWOC01000044">
    <property type="protein sequence ID" value="VCU07491.1"/>
    <property type="molecule type" value="Genomic_DNA"/>
</dbReference>
<evidence type="ECO:0000256" key="5">
    <source>
        <dbReference type="ARBA" id="ARBA00023231"/>
    </source>
</evidence>
<comment type="caution">
    <text evidence="7">The sequence shown here is derived from an EMBL/GenBank/DDBJ whole genome shotgun (WGS) entry which is preliminary data.</text>
</comment>
<evidence type="ECO:0000256" key="1">
    <source>
        <dbReference type="ARBA" id="ARBA00002247"/>
    </source>
</evidence>
<keyword evidence="5 6" id="KW-0535">Nitrogen fixation</keyword>
<dbReference type="PIRSF" id="PIRSF005790">
    <property type="entry name" value="NifW"/>
    <property type="match status" value="1"/>
</dbReference>
<comment type="subunit">
    <text evidence="3 6">Homotrimer; associates with NifD.</text>
</comment>
<dbReference type="Proteomes" id="UP000289200">
    <property type="component" value="Unassembled WGS sequence"/>
</dbReference>
<dbReference type="OrthoDB" id="9811868at2"/>
<keyword evidence="8" id="KW-1185">Reference proteome</keyword>
<comment type="similarity">
    <text evidence="2 6">Belongs to the NifW family.</text>
</comment>
<comment type="function">
    <text evidence="1 6">May protect the nitrogenase Fe-Mo protein from oxidative damage.</text>
</comment>
<dbReference type="GO" id="GO:0009399">
    <property type="term" value="P:nitrogen fixation"/>
    <property type="evidence" value="ECO:0007669"/>
    <property type="project" value="UniProtKB-UniRule"/>
</dbReference>